<dbReference type="Proteomes" id="UP001317259">
    <property type="component" value="Unassembled WGS sequence"/>
</dbReference>
<comment type="caution">
    <text evidence="4">The sequence shown here is derived from an EMBL/GenBank/DDBJ whole genome shotgun (WGS) entry which is preliminary data.</text>
</comment>
<dbReference type="GO" id="GO:0016787">
    <property type="term" value="F:hydrolase activity"/>
    <property type="evidence" value="ECO:0007669"/>
    <property type="project" value="UniProtKB-KW"/>
</dbReference>
<evidence type="ECO:0000313" key="4">
    <source>
        <dbReference type="EMBL" id="MCK2220270.1"/>
    </source>
</evidence>
<dbReference type="InterPro" id="IPR000073">
    <property type="entry name" value="AB_hydrolase_1"/>
</dbReference>
<feature type="domain" description="AB hydrolase-1" evidence="3">
    <location>
        <begin position="45"/>
        <end position="200"/>
    </location>
</feature>
<reference evidence="4 5" key="1">
    <citation type="submission" date="2022-04" db="EMBL/GenBank/DDBJ databases">
        <title>Genome draft of Actinomadura sp. ATCC 31491.</title>
        <authorList>
            <person name="Shi X."/>
            <person name="Du Y."/>
        </authorList>
    </citation>
    <scope>NUCLEOTIDE SEQUENCE [LARGE SCALE GENOMIC DNA]</scope>
    <source>
        <strain evidence="4 5">ATCC 31491</strain>
    </source>
</reference>
<evidence type="ECO:0000256" key="2">
    <source>
        <dbReference type="ARBA" id="ARBA00038115"/>
    </source>
</evidence>
<dbReference type="InterPro" id="IPR029058">
    <property type="entry name" value="AB_hydrolase_fold"/>
</dbReference>
<dbReference type="SUPFAM" id="SSF53474">
    <property type="entry name" value="alpha/beta-Hydrolases"/>
    <property type="match status" value="1"/>
</dbReference>
<proteinExistence type="inferred from homology"/>
<sequence length="274" mass="27925">MADPLITDPIDVPGPRAATVPLTFPSGGVPLLGVLHVPAGPSPHPVLLLLHGFPGTERNFDLAHAAARAGYATLVFHYRGSWGMGGSYAWAHLLEDAAAAVAALRDPATAAAHRLDPDRLAVVGHSAGGFAALMTAAALPSVAAAGAVAAFDFGAAAAACRADPGYAGALAEAWREELLPLAGTTAEALVAEMLAAGDVWRLTGLAPALAGRPVLLIGAGRDTVAPPETHHRPPAAAYAGPLLDEHLFDTGHGLADHRVALARAVIGFLDRRLR</sequence>
<keyword evidence="5" id="KW-1185">Reference proteome</keyword>
<name>A0ABT0G6Q2_9ACTN</name>
<accession>A0ABT0G6Q2</accession>
<evidence type="ECO:0000256" key="1">
    <source>
        <dbReference type="ARBA" id="ARBA00022801"/>
    </source>
</evidence>
<dbReference type="InterPro" id="IPR050261">
    <property type="entry name" value="FrsA_esterase"/>
</dbReference>
<evidence type="ECO:0000313" key="5">
    <source>
        <dbReference type="Proteomes" id="UP001317259"/>
    </source>
</evidence>
<dbReference type="RefSeq" id="WP_247815693.1">
    <property type="nucleotide sequence ID" value="NZ_JAKRKC020000002.1"/>
</dbReference>
<dbReference type="Pfam" id="PF00561">
    <property type="entry name" value="Abhydrolase_1"/>
    <property type="match status" value="1"/>
</dbReference>
<dbReference type="PANTHER" id="PTHR22946:SF9">
    <property type="entry name" value="POLYKETIDE TRANSFERASE AF380"/>
    <property type="match status" value="1"/>
</dbReference>
<keyword evidence="1 4" id="KW-0378">Hydrolase</keyword>
<evidence type="ECO:0000259" key="3">
    <source>
        <dbReference type="Pfam" id="PF00561"/>
    </source>
</evidence>
<gene>
    <name evidence="4" type="ORF">MF672_041695</name>
</gene>
<protein>
    <submittedName>
        <fullName evidence="4">Alpha/beta fold hydrolase</fullName>
    </submittedName>
</protein>
<dbReference type="PANTHER" id="PTHR22946">
    <property type="entry name" value="DIENELACTONE HYDROLASE DOMAIN-CONTAINING PROTEIN-RELATED"/>
    <property type="match status" value="1"/>
</dbReference>
<dbReference type="Gene3D" id="3.40.50.1820">
    <property type="entry name" value="alpha/beta hydrolase"/>
    <property type="match status" value="1"/>
</dbReference>
<comment type="similarity">
    <text evidence="2">Belongs to the AB hydrolase superfamily. FUS2 hydrolase family.</text>
</comment>
<dbReference type="EMBL" id="JAKRKC020000002">
    <property type="protein sequence ID" value="MCK2220270.1"/>
    <property type="molecule type" value="Genomic_DNA"/>
</dbReference>
<organism evidence="4 5">
    <name type="scientific">Actinomadura luzonensis</name>
    <dbReference type="NCBI Taxonomy" id="2805427"/>
    <lineage>
        <taxon>Bacteria</taxon>
        <taxon>Bacillati</taxon>
        <taxon>Actinomycetota</taxon>
        <taxon>Actinomycetes</taxon>
        <taxon>Streptosporangiales</taxon>
        <taxon>Thermomonosporaceae</taxon>
        <taxon>Actinomadura</taxon>
    </lineage>
</organism>